<feature type="region of interest" description="Disordered" evidence="1">
    <location>
        <begin position="151"/>
        <end position="173"/>
    </location>
</feature>
<evidence type="ECO:0000313" key="2">
    <source>
        <dbReference type="EMBL" id="MPN42458.1"/>
    </source>
</evidence>
<dbReference type="AlphaFoldDB" id="A0A645HTU1"/>
<sequence length="173" mass="19304">MHRPLPRRCPAAAPQGTPVAQRRASGRSTVLFHHLRLDDVELAGLRPGLRGDAAPLRRLAVRRGRHGAVRLCGGRTHDPFRHLGEIHRRSCQDGPDAGQDPRSRRLACHVLDRQPAVAGRLRLGLSRNQAGHPACLDFRRDRHHFLLRARQSGTAGLPRRTAVPRTRHGGRRL</sequence>
<evidence type="ECO:0000256" key="1">
    <source>
        <dbReference type="SAM" id="MobiDB-lite"/>
    </source>
</evidence>
<reference evidence="2" key="1">
    <citation type="submission" date="2019-08" db="EMBL/GenBank/DDBJ databases">
        <authorList>
            <person name="Kucharzyk K."/>
            <person name="Murdoch R.W."/>
            <person name="Higgins S."/>
            <person name="Loffler F."/>
        </authorList>
    </citation>
    <scope>NUCLEOTIDE SEQUENCE</scope>
</reference>
<gene>
    <name evidence="2" type="ORF">SDC9_190015</name>
</gene>
<name>A0A645HTU1_9ZZZZ</name>
<proteinExistence type="predicted"/>
<dbReference type="EMBL" id="VSSQ01100203">
    <property type="protein sequence ID" value="MPN42458.1"/>
    <property type="molecule type" value="Genomic_DNA"/>
</dbReference>
<protein>
    <submittedName>
        <fullName evidence="2">Uncharacterized protein</fullName>
    </submittedName>
</protein>
<comment type="caution">
    <text evidence="2">The sequence shown here is derived from an EMBL/GenBank/DDBJ whole genome shotgun (WGS) entry which is preliminary data.</text>
</comment>
<feature type="region of interest" description="Disordered" evidence="1">
    <location>
        <begin position="1"/>
        <end position="25"/>
    </location>
</feature>
<organism evidence="2">
    <name type="scientific">bioreactor metagenome</name>
    <dbReference type="NCBI Taxonomy" id="1076179"/>
    <lineage>
        <taxon>unclassified sequences</taxon>
        <taxon>metagenomes</taxon>
        <taxon>ecological metagenomes</taxon>
    </lineage>
</organism>
<accession>A0A645HTU1</accession>